<keyword evidence="1" id="KW-0812">Transmembrane</keyword>
<feature type="transmembrane region" description="Helical" evidence="1">
    <location>
        <begin position="34"/>
        <end position="59"/>
    </location>
</feature>
<evidence type="ECO:0008006" key="4">
    <source>
        <dbReference type="Google" id="ProtNLM"/>
    </source>
</evidence>
<accession>A0A1T4PB16</accession>
<organism evidence="2 3">
    <name type="scientific">Segatella oulorum</name>
    <dbReference type="NCBI Taxonomy" id="28136"/>
    <lineage>
        <taxon>Bacteria</taxon>
        <taxon>Pseudomonadati</taxon>
        <taxon>Bacteroidota</taxon>
        <taxon>Bacteroidia</taxon>
        <taxon>Bacteroidales</taxon>
        <taxon>Prevotellaceae</taxon>
        <taxon>Segatella</taxon>
    </lineage>
</organism>
<keyword evidence="1" id="KW-0472">Membrane</keyword>
<evidence type="ECO:0000256" key="1">
    <source>
        <dbReference type="SAM" id="Phobius"/>
    </source>
</evidence>
<reference evidence="2 3" key="1">
    <citation type="submission" date="2017-02" db="EMBL/GenBank/DDBJ databases">
        <authorList>
            <person name="Peterson S.W."/>
        </authorList>
    </citation>
    <scope>NUCLEOTIDE SEQUENCE [LARGE SCALE GENOMIC DNA]</scope>
    <source>
        <strain evidence="2 3">ATCC 43324</strain>
    </source>
</reference>
<dbReference type="eggNOG" id="ENOG5032RYR">
    <property type="taxonomic scope" value="Bacteria"/>
</dbReference>
<dbReference type="RefSeq" id="WP_004379302.1">
    <property type="nucleotide sequence ID" value="NZ_CAJPPD010000044.1"/>
</dbReference>
<dbReference type="EMBL" id="FUXK01000013">
    <property type="protein sequence ID" value="SJZ88446.1"/>
    <property type="molecule type" value="Genomic_DNA"/>
</dbReference>
<feature type="transmembrane region" description="Helical" evidence="1">
    <location>
        <begin position="127"/>
        <end position="150"/>
    </location>
</feature>
<dbReference type="STRING" id="28136.SAMN02745202_01370"/>
<evidence type="ECO:0000313" key="3">
    <source>
        <dbReference type="Proteomes" id="UP000190065"/>
    </source>
</evidence>
<name>A0A1T4PB16_9BACT</name>
<dbReference type="Proteomes" id="UP000190065">
    <property type="component" value="Unassembled WGS sequence"/>
</dbReference>
<sequence length="158" mass="17669">MTKPTEKEALKKSRLYQQIVTLTRLTDTYQLDAILGLIPGGIGDFVAAFFALAHIFFGAFKLRSIPLTLALLNNMLRDVLLGLLPFYIGNVIDFLYRSNKKNMALIDGFLNDDPIIMHQVNTKARQAAFTLVLLMLLIILLVALLAWMVAKLGSLLFT</sequence>
<keyword evidence="1" id="KW-1133">Transmembrane helix</keyword>
<dbReference type="AlphaFoldDB" id="A0A1T4PB16"/>
<dbReference type="Pfam" id="PF13430">
    <property type="entry name" value="DUF4112"/>
    <property type="match status" value="1"/>
</dbReference>
<feature type="transmembrane region" description="Helical" evidence="1">
    <location>
        <begin position="79"/>
        <end position="96"/>
    </location>
</feature>
<dbReference type="InterPro" id="IPR025187">
    <property type="entry name" value="DUF4112"/>
</dbReference>
<proteinExistence type="predicted"/>
<evidence type="ECO:0000313" key="2">
    <source>
        <dbReference type="EMBL" id="SJZ88446.1"/>
    </source>
</evidence>
<gene>
    <name evidence="2" type="ORF">SAMN02745202_01370</name>
</gene>
<protein>
    <recommendedName>
        <fullName evidence="4">DUF4112 domain-containing protein</fullName>
    </recommendedName>
</protein>
<dbReference type="GeneID" id="95425074"/>